<accession>A0A7C9L7W6</accession>
<proteinExistence type="predicted"/>
<gene>
    <name evidence="2" type="ORF">FH759_08190</name>
</gene>
<protein>
    <recommendedName>
        <fullName evidence="4">LPS export ABC transporter periplasmic protein LptC</fullName>
    </recommendedName>
</protein>
<dbReference type="EMBL" id="VENJ01000010">
    <property type="protein sequence ID" value="MTJ04655.1"/>
    <property type="molecule type" value="Genomic_DNA"/>
</dbReference>
<reference evidence="2 3" key="1">
    <citation type="submission" date="2019-06" db="EMBL/GenBank/DDBJ databases">
        <title>Enrichment of Autotrophic Halophilic Microorganisms from Red Sea Brine Pool Using Microbial Electrosynthesis System.</title>
        <authorList>
            <person name="Alqahtani M.F."/>
            <person name="Bajracharya S."/>
            <person name="Katuri K.P."/>
            <person name="Ali M."/>
            <person name="Saikaly P.E."/>
        </authorList>
    </citation>
    <scope>NUCLEOTIDE SEQUENCE [LARGE SCALE GENOMIC DNA]</scope>
    <source>
        <strain evidence="2">MES6</strain>
    </source>
</reference>
<evidence type="ECO:0000256" key="1">
    <source>
        <dbReference type="SAM" id="Phobius"/>
    </source>
</evidence>
<keyword evidence="1" id="KW-0472">Membrane</keyword>
<evidence type="ECO:0000313" key="3">
    <source>
        <dbReference type="Proteomes" id="UP000483078"/>
    </source>
</evidence>
<name>A0A7C9L7W6_9RHOB</name>
<feature type="transmembrane region" description="Helical" evidence="1">
    <location>
        <begin position="12"/>
        <end position="33"/>
    </location>
</feature>
<dbReference type="AlphaFoldDB" id="A0A7C9L7W6"/>
<keyword evidence="1" id="KW-0812">Transmembrane</keyword>
<evidence type="ECO:0008006" key="4">
    <source>
        <dbReference type="Google" id="ProtNLM"/>
    </source>
</evidence>
<dbReference type="RefSeq" id="WP_273249356.1">
    <property type="nucleotide sequence ID" value="NZ_VENJ01000010.1"/>
</dbReference>
<evidence type="ECO:0000313" key="2">
    <source>
        <dbReference type="EMBL" id="MTJ04655.1"/>
    </source>
</evidence>
<sequence length="201" mass="21782">MAWRDTLYSRVVTWLKIMLPLMALGLLATLFLFSNRIDPTTVEPATDLDLRQRASDQQITAPVFAGSSDSGDLISLNADAARPDPDNPGRIVVDAPRARIEMRGGVRIETRADSGVFTLSESRVVLSGSAYLNSSAGYEVWTDSLDMALRAIRIESKTLVRAKGPPGRLTAGEMLVTGRPDGTGTQLLFTQGVKLIYDPST</sequence>
<organism evidence="2 3">
    <name type="scientific">Sediminimonas qiaohouensis</name>
    <dbReference type="NCBI Taxonomy" id="552061"/>
    <lineage>
        <taxon>Bacteria</taxon>
        <taxon>Pseudomonadati</taxon>
        <taxon>Pseudomonadota</taxon>
        <taxon>Alphaproteobacteria</taxon>
        <taxon>Rhodobacterales</taxon>
        <taxon>Roseobacteraceae</taxon>
        <taxon>Sediminimonas</taxon>
    </lineage>
</organism>
<dbReference type="Proteomes" id="UP000483078">
    <property type="component" value="Unassembled WGS sequence"/>
</dbReference>
<keyword evidence="1" id="KW-1133">Transmembrane helix</keyword>
<comment type="caution">
    <text evidence="2">The sequence shown here is derived from an EMBL/GenBank/DDBJ whole genome shotgun (WGS) entry which is preliminary data.</text>
</comment>